<dbReference type="SMART" id="SM00327">
    <property type="entry name" value="VWA"/>
    <property type="match status" value="1"/>
</dbReference>
<evidence type="ECO:0000313" key="3">
    <source>
        <dbReference type="EMBL" id="RKT71416.1"/>
    </source>
</evidence>
<dbReference type="Gene3D" id="3.40.50.410">
    <property type="entry name" value="von Willebrand factor, type A domain"/>
    <property type="match status" value="1"/>
</dbReference>
<reference evidence="3 4" key="1">
    <citation type="submission" date="2018-10" db="EMBL/GenBank/DDBJ databases">
        <title>Sequencing the genomes of 1000 actinobacteria strains.</title>
        <authorList>
            <person name="Klenk H.-P."/>
        </authorList>
    </citation>
    <scope>NUCLEOTIDE SEQUENCE [LARGE SCALE GENOMIC DNA]</scope>
    <source>
        <strain evidence="3 4">DSM 43911</strain>
    </source>
</reference>
<gene>
    <name evidence="3" type="ORF">DFJ66_4705</name>
</gene>
<feature type="domain" description="VWFA" evidence="2">
    <location>
        <begin position="301"/>
        <end position="463"/>
    </location>
</feature>
<evidence type="ECO:0000313" key="4">
    <source>
        <dbReference type="Proteomes" id="UP000272729"/>
    </source>
</evidence>
<dbReference type="InterPro" id="IPR008912">
    <property type="entry name" value="Uncharacterised_CoxE"/>
</dbReference>
<dbReference type="SUPFAM" id="SSF53300">
    <property type="entry name" value="vWA-like"/>
    <property type="match status" value="1"/>
</dbReference>
<protein>
    <submittedName>
        <fullName evidence="3">VWA domain containing CoxE-like protein</fullName>
    </submittedName>
</protein>
<organism evidence="3 4">
    <name type="scientific">Saccharothrix variisporea</name>
    <dbReference type="NCBI Taxonomy" id="543527"/>
    <lineage>
        <taxon>Bacteria</taxon>
        <taxon>Bacillati</taxon>
        <taxon>Actinomycetota</taxon>
        <taxon>Actinomycetes</taxon>
        <taxon>Pseudonocardiales</taxon>
        <taxon>Pseudonocardiaceae</taxon>
        <taxon>Saccharothrix</taxon>
    </lineage>
</organism>
<evidence type="ECO:0000256" key="1">
    <source>
        <dbReference type="SAM" id="MobiDB-lite"/>
    </source>
</evidence>
<dbReference type="EMBL" id="RBXR01000001">
    <property type="protein sequence ID" value="RKT71416.1"/>
    <property type="molecule type" value="Genomic_DNA"/>
</dbReference>
<dbReference type="Pfam" id="PF05762">
    <property type="entry name" value="VWA_CoxE"/>
    <property type="match status" value="1"/>
</dbReference>
<dbReference type="Proteomes" id="UP000272729">
    <property type="component" value="Unassembled WGS sequence"/>
</dbReference>
<dbReference type="InterPro" id="IPR002035">
    <property type="entry name" value="VWF_A"/>
</dbReference>
<feature type="region of interest" description="Disordered" evidence="1">
    <location>
        <begin position="126"/>
        <end position="150"/>
    </location>
</feature>
<keyword evidence="4" id="KW-1185">Reference proteome</keyword>
<dbReference type="PANTHER" id="PTHR30634">
    <property type="entry name" value="OUTER MEMBRANE LOLAB LIPOPROTEIN INSERTION APPARATUS"/>
    <property type="match status" value="1"/>
</dbReference>
<feature type="region of interest" description="Disordered" evidence="1">
    <location>
        <begin position="1"/>
        <end position="94"/>
    </location>
</feature>
<evidence type="ECO:0000259" key="2">
    <source>
        <dbReference type="SMART" id="SM00327"/>
    </source>
</evidence>
<feature type="compositionally biased region" description="Low complexity" evidence="1">
    <location>
        <begin position="1"/>
        <end position="93"/>
    </location>
</feature>
<dbReference type="InterPro" id="IPR050458">
    <property type="entry name" value="LolB"/>
</dbReference>
<dbReference type="InterPro" id="IPR036465">
    <property type="entry name" value="vWFA_dom_sf"/>
</dbReference>
<comment type="caution">
    <text evidence="3">The sequence shown here is derived from an EMBL/GenBank/DDBJ whole genome shotgun (WGS) entry which is preliminary data.</text>
</comment>
<dbReference type="PANTHER" id="PTHR30634:SF16">
    <property type="entry name" value="OUTER-MEMBRANE LIPOPROTEIN LOLB"/>
    <property type="match status" value="1"/>
</dbReference>
<proteinExistence type="predicted"/>
<dbReference type="AlphaFoldDB" id="A0A495XDR7"/>
<accession>A0A495XDR7</accession>
<sequence>MTDAAPDTTPARTAPGPGSGHTATGPGPSPAATGPATTGAGPGPGHTAAHPGPGHTAAHPGPGHTAARPGSGDTATSPGPSPAATGPAATGPGDTERLRRWRLLLGGAAGDLGALDEDDRRRDSALTGLYGGGAPTDAPETNGKRSAGLGGSSPVLHRWLGDIRTYFPTSVVQVMQKDAVDRLGLRQLLLEPELLKSVEPDVSLVGTLISLSGAIPAKTRDTARAVVRKVVEDIERRLAERLLNAVHGAIDHAKRTNRPRLSDVDWARTIRANLKHYQPDQRTVVVQDLKGNTRRSRAASLKDVILLVDQSGSMAESVVYSAVMGASLASLKAVDTKLVVFDTEVVDLTDDLKDPVDLLFATQLGGGTDINRAVAHGQSLVRRPTDTVLVLISDLYEGGVAQELQRRVRELVQSGVTVVVLLALSDSGTPAYDHELAAKLSELGAPSFACTPDRFPDLLATALRKEDVTAWAERNDIAVGR</sequence>
<dbReference type="CDD" id="cd01462">
    <property type="entry name" value="VWA_YIEM_type"/>
    <property type="match status" value="1"/>
</dbReference>
<dbReference type="RefSeq" id="WP_246029870.1">
    <property type="nucleotide sequence ID" value="NZ_JBIUBA010000001.1"/>
</dbReference>
<name>A0A495XDR7_9PSEU</name>